<evidence type="ECO:0000256" key="14">
    <source>
        <dbReference type="SAM" id="MobiDB-lite"/>
    </source>
</evidence>
<dbReference type="SUPFAM" id="SSF53850">
    <property type="entry name" value="Periplasmic binding protein-like II"/>
    <property type="match status" value="1"/>
</dbReference>
<dbReference type="PANTHER" id="PTHR11920">
    <property type="entry name" value="GUANYLYL CYCLASE"/>
    <property type="match status" value="1"/>
</dbReference>
<dbReference type="Gene3D" id="3.30.200.20">
    <property type="entry name" value="Phosphorylase Kinase, domain 1"/>
    <property type="match status" value="1"/>
</dbReference>
<dbReference type="GO" id="GO:0001653">
    <property type="term" value="F:peptide receptor activity"/>
    <property type="evidence" value="ECO:0007669"/>
    <property type="project" value="TreeGrafter"/>
</dbReference>
<keyword evidence="3" id="KW-0418">Kinase</keyword>
<feature type="transmembrane region" description="Helical" evidence="15">
    <location>
        <begin position="583"/>
        <end position="606"/>
    </location>
</feature>
<evidence type="ECO:0000256" key="7">
    <source>
        <dbReference type="ARBA" id="ARBA00022989"/>
    </source>
</evidence>
<evidence type="ECO:0000256" key="3">
    <source>
        <dbReference type="ARBA" id="ARBA00022527"/>
    </source>
</evidence>
<evidence type="ECO:0000256" key="4">
    <source>
        <dbReference type="ARBA" id="ARBA00022692"/>
    </source>
</evidence>
<dbReference type="SMART" id="SM00044">
    <property type="entry name" value="CYCc"/>
    <property type="match status" value="1"/>
</dbReference>
<feature type="region of interest" description="Disordered" evidence="14">
    <location>
        <begin position="676"/>
        <end position="707"/>
    </location>
</feature>
<dbReference type="SUPFAM" id="SSF56112">
    <property type="entry name" value="Protein kinase-like (PK-like)"/>
    <property type="match status" value="1"/>
</dbReference>
<evidence type="ECO:0000313" key="19">
    <source>
        <dbReference type="EMBL" id="CAJ1965359.1"/>
    </source>
</evidence>
<evidence type="ECO:0000256" key="10">
    <source>
        <dbReference type="ARBA" id="ARBA00023293"/>
    </source>
</evidence>
<evidence type="ECO:0000256" key="16">
    <source>
        <dbReference type="SAM" id="SignalP"/>
    </source>
</evidence>
<gene>
    <name evidence="19" type="ORF">CYCCA115_LOCUS21077</name>
</gene>
<keyword evidence="4 15" id="KW-0812">Transmembrane</keyword>
<keyword evidence="7 15" id="KW-1133">Transmembrane helix</keyword>
<keyword evidence="5 11" id="KW-0547">Nucleotide-binding</keyword>
<sequence>MKTRPSLLRVPFLVLPCILLQILLVQAQDDCPNFSKPSINGTQREYIFGGHYWHSLVADYLTDVVGQQFDPSITFKYNSSKYWLKAATAKDALAEGYDFISSNSYRGSCYESEGHAIALATERRVDQDPETGELYNVTQFGAVLYTLSNQTDILTVEDVRGKKLGTNRYSNLATNLCYDVLLRNGVHNLQDPEQIVYFQNSNLALEAVLDGKVDVGCAAVGTLELYKDPDTDERLNLSRVRILGEQQHVSNGVPYPFKISSALVPTPQIQALPHVEPIVMEKVQAALFAMGDHADAAPALLACLEERGCLSNNTVCADDCFQTLSKGTIKRCDTTAELALKAYTAIGTQILGYTKPQQNLDMLFMQESTGFLVRDPSPRCVRFQNIVEAVTCPPGHFARSSEDIIKQCNVSGLECYGWDCLCSPCVEAFEVDFVATTTQYEEIIQRGITGTGCSKFSLCGAVEQGSSISFLAADNKKRHNITMRGAFLLSDDSRDDFVLDFINGTFHYDFDVSRTRVGHKVVIIEVCEDDGTCREIPESPFRINVMQHDCPAQRFGTGRKADEWGVCVCKSSMIDIGGTCSSVINIVMVTIAVVIFLTLITVMVYVRKVKDETQNDMLWTVKHDELKFCTPTKVVGRGTFGLVLLAEYRGTQVAVKRVIPAKNRAAAFESSFRQFHPQDSTEQTGKDSSEHTPSNNPGLRSGFSKRVRPDKDVEMGAKASWEKLRSNFVEEMRTLSKLRHPCICTVMGAVIDSKEEPMLVMEYMDYGSLHDLLQNDTMAINGEIVLPILRDISQGVRFLHSADPQVVHGDLKAANILVDSHFRAKVADFGLSQKKQLRGTGTPYWMAPELLRNESAQTAASDVFSFGVILVEVCSRKDPYEGEDPNTVLREIADKSIQKRPTVPASCPSQIKSMIADCLVDEADSRPTFEEIDTRLKRIDPAAADTSTLANSKTTKRVDSGVGFHDSFPSHIAEALQDGRKTEPEHRDCVTIFFSDIVDFDKIASEFASHKVVDLLDRLHSKLDALAKDHDVFEVETIGDTFMAVTNLVKDQHTFHAKRIADFSIAAIAAAKTTLIDKDDERKGFVSIRCGFHSGPVVADVVGIKSPRYCLLGDTVNMARMMESKSLANRIQCSVASVKLLKQQYPSLKLLSRGMIPIKGKGVMDTYWVGESNGPCTPFTVKRQESDDVWSADAFSSIESV</sequence>
<feature type="domain" description="Protein kinase" evidence="17">
    <location>
        <begin position="629"/>
        <end position="943"/>
    </location>
</feature>
<dbReference type="SUPFAM" id="SSF55073">
    <property type="entry name" value="Nucleotide cyclase"/>
    <property type="match status" value="1"/>
</dbReference>
<dbReference type="GO" id="GO:0004674">
    <property type="term" value="F:protein serine/threonine kinase activity"/>
    <property type="evidence" value="ECO:0007669"/>
    <property type="project" value="UniProtKB-KW"/>
</dbReference>
<comment type="catalytic activity">
    <reaction evidence="13">
        <text>GTP = 3',5'-cyclic GMP + diphosphate</text>
        <dbReference type="Rhea" id="RHEA:13665"/>
        <dbReference type="ChEBI" id="CHEBI:33019"/>
        <dbReference type="ChEBI" id="CHEBI:37565"/>
        <dbReference type="ChEBI" id="CHEBI:57746"/>
        <dbReference type="EC" id="4.6.1.2"/>
    </reaction>
</comment>
<accession>A0AAD2G734</accession>
<evidence type="ECO:0000313" key="20">
    <source>
        <dbReference type="Proteomes" id="UP001295423"/>
    </source>
</evidence>
<keyword evidence="3" id="KW-0808">Transferase</keyword>
<keyword evidence="9 12" id="KW-0456">Lyase</keyword>
<protein>
    <recommendedName>
        <fullName evidence="2 13">Guanylate cyclase</fullName>
        <ecNumber evidence="2 13">4.6.1.2</ecNumber>
    </recommendedName>
</protein>
<dbReference type="InterPro" id="IPR017441">
    <property type="entry name" value="Protein_kinase_ATP_BS"/>
</dbReference>
<dbReference type="CDD" id="cd07302">
    <property type="entry name" value="CHD"/>
    <property type="match status" value="1"/>
</dbReference>
<feature type="signal peptide" evidence="16">
    <location>
        <begin position="1"/>
        <end position="27"/>
    </location>
</feature>
<evidence type="ECO:0000256" key="6">
    <source>
        <dbReference type="ARBA" id="ARBA00022840"/>
    </source>
</evidence>
<evidence type="ECO:0000256" key="2">
    <source>
        <dbReference type="ARBA" id="ARBA00012202"/>
    </source>
</evidence>
<evidence type="ECO:0000256" key="15">
    <source>
        <dbReference type="SAM" id="Phobius"/>
    </source>
</evidence>
<dbReference type="InterPro" id="IPR050401">
    <property type="entry name" value="Cyclic_nucleotide_synthase"/>
</dbReference>
<keyword evidence="20" id="KW-1185">Reference proteome</keyword>
<comment type="caution">
    <text evidence="19">The sequence shown here is derived from an EMBL/GenBank/DDBJ whole genome shotgun (WGS) entry which is preliminary data.</text>
</comment>
<dbReference type="Proteomes" id="UP001295423">
    <property type="component" value="Unassembled WGS sequence"/>
</dbReference>
<comment type="similarity">
    <text evidence="12">Belongs to the adenylyl cyclase class-4/guanylyl cyclase family.</text>
</comment>
<evidence type="ECO:0000256" key="8">
    <source>
        <dbReference type="ARBA" id="ARBA00023136"/>
    </source>
</evidence>
<dbReference type="PROSITE" id="PS00107">
    <property type="entry name" value="PROTEIN_KINASE_ATP"/>
    <property type="match status" value="1"/>
</dbReference>
<evidence type="ECO:0000259" key="18">
    <source>
        <dbReference type="PROSITE" id="PS50125"/>
    </source>
</evidence>
<dbReference type="InterPro" id="IPR011009">
    <property type="entry name" value="Kinase-like_dom_sf"/>
</dbReference>
<dbReference type="SMART" id="SM00220">
    <property type="entry name" value="S_TKc"/>
    <property type="match status" value="1"/>
</dbReference>
<reference evidence="19" key="1">
    <citation type="submission" date="2023-08" db="EMBL/GenBank/DDBJ databases">
        <authorList>
            <person name="Audoor S."/>
            <person name="Bilcke G."/>
        </authorList>
    </citation>
    <scope>NUCLEOTIDE SEQUENCE</scope>
</reference>
<comment type="subcellular location">
    <subcellularLocation>
        <location evidence="1">Membrane</location>
        <topology evidence="1">Single-pass membrane protein</topology>
    </subcellularLocation>
</comment>
<dbReference type="Pfam" id="PF07714">
    <property type="entry name" value="PK_Tyr_Ser-Thr"/>
    <property type="match status" value="1"/>
</dbReference>
<keyword evidence="16" id="KW-0732">Signal</keyword>
<organism evidence="19 20">
    <name type="scientific">Cylindrotheca closterium</name>
    <dbReference type="NCBI Taxonomy" id="2856"/>
    <lineage>
        <taxon>Eukaryota</taxon>
        <taxon>Sar</taxon>
        <taxon>Stramenopiles</taxon>
        <taxon>Ochrophyta</taxon>
        <taxon>Bacillariophyta</taxon>
        <taxon>Bacillariophyceae</taxon>
        <taxon>Bacillariophycidae</taxon>
        <taxon>Bacillariales</taxon>
        <taxon>Bacillariaceae</taxon>
        <taxon>Cylindrotheca</taxon>
    </lineage>
</organism>
<dbReference type="GO" id="GO:0004016">
    <property type="term" value="F:adenylate cyclase activity"/>
    <property type="evidence" value="ECO:0007669"/>
    <property type="project" value="TreeGrafter"/>
</dbReference>
<keyword evidence="6 11" id="KW-0067">ATP-binding</keyword>
<dbReference type="EC" id="4.6.1.2" evidence="2 13"/>
<evidence type="ECO:0000256" key="5">
    <source>
        <dbReference type="ARBA" id="ARBA00022741"/>
    </source>
</evidence>
<dbReference type="PROSITE" id="PS00108">
    <property type="entry name" value="PROTEIN_KINASE_ST"/>
    <property type="match status" value="1"/>
</dbReference>
<name>A0AAD2G734_9STRA</name>
<dbReference type="InterPro" id="IPR000719">
    <property type="entry name" value="Prot_kinase_dom"/>
</dbReference>
<dbReference type="GO" id="GO:0004383">
    <property type="term" value="F:guanylate cyclase activity"/>
    <property type="evidence" value="ECO:0007669"/>
    <property type="project" value="UniProtKB-EC"/>
</dbReference>
<evidence type="ECO:0000256" key="11">
    <source>
        <dbReference type="PROSITE-ProRule" id="PRU10141"/>
    </source>
</evidence>
<dbReference type="Pfam" id="PF00211">
    <property type="entry name" value="Guanylate_cyc"/>
    <property type="match status" value="1"/>
</dbReference>
<dbReference type="PROSITE" id="PS00452">
    <property type="entry name" value="GUANYLATE_CYCLASE_1"/>
    <property type="match status" value="1"/>
</dbReference>
<proteinExistence type="inferred from homology"/>
<dbReference type="InterPro" id="IPR001245">
    <property type="entry name" value="Ser-Thr/Tyr_kinase_cat_dom"/>
</dbReference>
<dbReference type="InterPro" id="IPR029787">
    <property type="entry name" value="Nucleotide_cyclase"/>
</dbReference>
<dbReference type="Gene3D" id="3.30.70.1230">
    <property type="entry name" value="Nucleotide cyclase"/>
    <property type="match status" value="1"/>
</dbReference>
<dbReference type="PROSITE" id="PS50125">
    <property type="entry name" value="GUANYLATE_CYCLASE_2"/>
    <property type="match status" value="1"/>
</dbReference>
<dbReference type="GO" id="GO:0005886">
    <property type="term" value="C:plasma membrane"/>
    <property type="evidence" value="ECO:0007669"/>
    <property type="project" value="TreeGrafter"/>
</dbReference>
<evidence type="ECO:0000256" key="13">
    <source>
        <dbReference type="RuleBase" id="RU003431"/>
    </source>
</evidence>
<dbReference type="PROSITE" id="PS50011">
    <property type="entry name" value="PROTEIN_KINASE_DOM"/>
    <property type="match status" value="1"/>
</dbReference>
<dbReference type="AlphaFoldDB" id="A0AAD2G734"/>
<dbReference type="Pfam" id="PF12974">
    <property type="entry name" value="Phosphonate-bd"/>
    <property type="match status" value="1"/>
</dbReference>
<dbReference type="GO" id="GO:0035556">
    <property type="term" value="P:intracellular signal transduction"/>
    <property type="evidence" value="ECO:0007669"/>
    <property type="project" value="InterPro"/>
</dbReference>
<keyword evidence="10 13" id="KW-0141">cGMP biosynthesis</keyword>
<keyword evidence="8 15" id="KW-0472">Membrane</keyword>
<dbReference type="GO" id="GO:0005524">
    <property type="term" value="F:ATP binding"/>
    <property type="evidence" value="ECO:0007669"/>
    <property type="project" value="UniProtKB-UniRule"/>
</dbReference>
<feature type="chain" id="PRO_5042070875" description="Guanylate cyclase" evidence="16">
    <location>
        <begin position="28"/>
        <end position="1201"/>
    </location>
</feature>
<dbReference type="InterPro" id="IPR018297">
    <property type="entry name" value="A/G_cyclase_CS"/>
</dbReference>
<dbReference type="InterPro" id="IPR001054">
    <property type="entry name" value="A/G_cyclase"/>
</dbReference>
<feature type="binding site" evidence="11">
    <location>
        <position position="662"/>
    </location>
    <ligand>
        <name>ATP</name>
        <dbReference type="ChEBI" id="CHEBI:30616"/>
    </ligand>
</feature>
<dbReference type="InterPro" id="IPR008271">
    <property type="entry name" value="Ser/Thr_kinase_AS"/>
</dbReference>
<dbReference type="Gene3D" id="1.10.510.10">
    <property type="entry name" value="Transferase(Phosphotransferase) domain 1"/>
    <property type="match status" value="1"/>
</dbReference>
<feature type="domain" description="Guanylate cyclase" evidence="18">
    <location>
        <begin position="991"/>
        <end position="1123"/>
    </location>
</feature>
<dbReference type="EMBL" id="CAKOGP040002202">
    <property type="protein sequence ID" value="CAJ1965359.1"/>
    <property type="molecule type" value="Genomic_DNA"/>
</dbReference>
<evidence type="ECO:0000256" key="1">
    <source>
        <dbReference type="ARBA" id="ARBA00004167"/>
    </source>
</evidence>
<evidence type="ECO:0000256" key="9">
    <source>
        <dbReference type="ARBA" id="ARBA00023239"/>
    </source>
</evidence>
<evidence type="ECO:0000259" key="17">
    <source>
        <dbReference type="PROSITE" id="PS50011"/>
    </source>
</evidence>
<dbReference type="GO" id="GO:0007168">
    <property type="term" value="P:receptor guanylyl cyclase signaling pathway"/>
    <property type="evidence" value="ECO:0007669"/>
    <property type="project" value="TreeGrafter"/>
</dbReference>
<keyword evidence="3" id="KW-0723">Serine/threonine-protein kinase</keyword>
<evidence type="ECO:0000256" key="12">
    <source>
        <dbReference type="RuleBase" id="RU000405"/>
    </source>
</evidence>
<dbReference type="PANTHER" id="PTHR11920:SF335">
    <property type="entry name" value="GUANYLATE CYCLASE"/>
    <property type="match status" value="1"/>
</dbReference>
<dbReference type="PRINTS" id="PR00109">
    <property type="entry name" value="TYRKINASE"/>
</dbReference>